<dbReference type="AlphaFoldDB" id="A0A3M7SYK1"/>
<name>A0A3M7SYK1_BRAPC</name>
<accession>A0A3M7SYK1</accession>
<evidence type="ECO:0000313" key="3">
    <source>
        <dbReference type="Proteomes" id="UP000276133"/>
    </source>
</evidence>
<keyword evidence="1" id="KW-0812">Transmembrane</keyword>
<dbReference type="EMBL" id="REGN01000608">
    <property type="protein sequence ID" value="RNA40668.1"/>
    <property type="molecule type" value="Genomic_DNA"/>
</dbReference>
<organism evidence="2 3">
    <name type="scientific">Brachionus plicatilis</name>
    <name type="common">Marine rotifer</name>
    <name type="synonym">Brachionus muelleri</name>
    <dbReference type="NCBI Taxonomy" id="10195"/>
    <lineage>
        <taxon>Eukaryota</taxon>
        <taxon>Metazoa</taxon>
        <taxon>Spiralia</taxon>
        <taxon>Gnathifera</taxon>
        <taxon>Rotifera</taxon>
        <taxon>Eurotatoria</taxon>
        <taxon>Monogononta</taxon>
        <taxon>Pseudotrocha</taxon>
        <taxon>Ploima</taxon>
        <taxon>Brachionidae</taxon>
        <taxon>Brachionus</taxon>
    </lineage>
</organism>
<comment type="caution">
    <text evidence="2">The sequence shown here is derived from an EMBL/GenBank/DDBJ whole genome shotgun (WGS) entry which is preliminary data.</text>
</comment>
<dbReference type="Proteomes" id="UP000276133">
    <property type="component" value="Unassembled WGS sequence"/>
</dbReference>
<evidence type="ECO:0000313" key="2">
    <source>
        <dbReference type="EMBL" id="RNA40668.1"/>
    </source>
</evidence>
<keyword evidence="1" id="KW-0472">Membrane</keyword>
<reference evidence="2 3" key="1">
    <citation type="journal article" date="2018" name="Sci. Rep.">
        <title>Genomic signatures of local adaptation to the degree of environmental predictability in rotifers.</title>
        <authorList>
            <person name="Franch-Gras L."/>
            <person name="Hahn C."/>
            <person name="Garcia-Roger E.M."/>
            <person name="Carmona M.J."/>
            <person name="Serra M."/>
            <person name="Gomez A."/>
        </authorList>
    </citation>
    <scope>NUCLEOTIDE SEQUENCE [LARGE SCALE GENOMIC DNA]</scope>
    <source>
        <strain evidence="2">HYR1</strain>
    </source>
</reference>
<feature type="transmembrane region" description="Helical" evidence="1">
    <location>
        <begin position="37"/>
        <end position="57"/>
    </location>
</feature>
<keyword evidence="3" id="KW-1185">Reference proteome</keyword>
<gene>
    <name evidence="2" type="ORF">BpHYR1_023157</name>
</gene>
<keyword evidence="1" id="KW-1133">Transmembrane helix</keyword>
<sequence>MRYQLFNKPKNKLINSKQIYNTRTTIKKSFKQRILNFRVFFVFCEFVCVFESSVHYIRFQWNYTCQNIFIESDS</sequence>
<evidence type="ECO:0000256" key="1">
    <source>
        <dbReference type="SAM" id="Phobius"/>
    </source>
</evidence>
<protein>
    <submittedName>
        <fullName evidence="2">Uncharacterized protein</fullName>
    </submittedName>
</protein>
<proteinExistence type="predicted"/>